<sequence length="674" mass="75468">MAEKNSAQGRWAVIIGDNYYPSERCLQGAVRDANMVERHLQEGATPIDVTLLTATTPSNPDSHRPVEQPYLWPTRRNVVAALRRIIRNANPGDLVYFHFSGHGSKVPSEDGSQDSIDGELALALFEDDEAGGSYLWGSSLVTALRKMVEKGCIVMLVLDCCFSGSMKRHEARDLGVRCIAYNPSIGAASSRLPEEYAADLDSSQRDSQLYRDWLVNPSGYTIFSACGPHEIASEIEVEGQERHGALTYFLLDSLRSLGARGVTVTNQSLYEHLRTVFHLRWPQQTPMCYGNRNYSFYGNLLAKPEAAQISTYRMCGGSLRLRAGHAHGICKGDEFSVYPLEVPEPAPALSEKPLMICLAENVHAFESDLIEIDSKEAAGQIPTNLMAKLLRSRSPRGTRVQLARNIGNRHEWKDAARDLHYLFLSIEDTDRPSDFNVIVSGCGEYQVVGALHNKITRLPTVPMNSERAIKKVLYILQHLATYRYFEGIDNQHPRSSLQDSFSLTPHPLAGEDGIYNITHGDAWQFTVENTSNQTLYITVFDFYPSWKIGNVALQSGGNDYFEVIPKNEEVNGKRTIRLCMEVPEFLRLNGEGRCKDIIKVFITNKPISYPWMVLPEMPLEASSLCEHASCADSSPTWVSELTGRDTKDGRDGMTDEWTTRNFTVHTYAMIRAPK</sequence>
<accession>A0ACB9YNK6</accession>
<reference evidence="1 2" key="1">
    <citation type="journal article" date="2022" name="New Phytol.">
        <title>Ecological generalism drives hyperdiversity of secondary metabolite gene clusters in xylarialean endophytes.</title>
        <authorList>
            <person name="Franco M.E.E."/>
            <person name="Wisecaver J.H."/>
            <person name="Arnold A.E."/>
            <person name="Ju Y.M."/>
            <person name="Slot J.C."/>
            <person name="Ahrendt S."/>
            <person name="Moore L.P."/>
            <person name="Eastman K.E."/>
            <person name="Scott K."/>
            <person name="Konkel Z."/>
            <person name="Mondo S.J."/>
            <person name="Kuo A."/>
            <person name="Hayes R.D."/>
            <person name="Haridas S."/>
            <person name="Andreopoulos B."/>
            <person name="Riley R."/>
            <person name="LaButti K."/>
            <person name="Pangilinan J."/>
            <person name="Lipzen A."/>
            <person name="Amirebrahimi M."/>
            <person name="Yan J."/>
            <person name="Adam C."/>
            <person name="Keymanesh K."/>
            <person name="Ng V."/>
            <person name="Louie K."/>
            <person name="Northen T."/>
            <person name="Drula E."/>
            <person name="Henrissat B."/>
            <person name="Hsieh H.M."/>
            <person name="Youens-Clark K."/>
            <person name="Lutzoni F."/>
            <person name="Miadlikowska J."/>
            <person name="Eastwood D.C."/>
            <person name="Hamelin R.C."/>
            <person name="Grigoriev I.V."/>
            <person name="U'Ren J.M."/>
        </authorList>
    </citation>
    <scope>NUCLEOTIDE SEQUENCE [LARGE SCALE GENOMIC DNA]</scope>
    <source>
        <strain evidence="1 2">CBS 119005</strain>
    </source>
</reference>
<evidence type="ECO:0000313" key="2">
    <source>
        <dbReference type="Proteomes" id="UP001497700"/>
    </source>
</evidence>
<keyword evidence="2" id="KW-1185">Reference proteome</keyword>
<dbReference type="EMBL" id="MU393567">
    <property type="protein sequence ID" value="KAI4860963.1"/>
    <property type="molecule type" value="Genomic_DNA"/>
</dbReference>
<protein>
    <submittedName>
        <fullName evidence="1">Caspase domain-containing protein</fullName>
    </submittedName>
</protein>
<proteinExistence type="predicted"/>
<comment type="caution">
    <text evidence="1">The sequence shown here is derived from an EMBL/GenBank/DDBJ whole genome shotgun (WGS) entry which is preliminary data.</text>
</comment>
<name>A0ACB9YNK6_9PEZI</name>
<organism evidence="1 2">
    <name type="scientific">Hypoxylon rubiginosum</name>
    <dbReference type="NCBI Taxonomy" id="110542"/>
    <lineage>
        <taxon>Eukaryota</taxon>
        <taxon>Fungi</taxon>
        <taxon>Dikarya</taxon>
        <taxon>Ascomycota</taxon>
        <taxon>Pezizomycotina</taxon>
        <taxon>Sordariomycetes</taxon>
        <taxon>Xylariomycetidae</taxon>
        <taxon>Xylariales</taxon>
        <taxon>Hypoxylaceae</taxon>
        <taxon>Hypoxylon</taxon>
    </lineage>
</organism>
<evidence type="ECO:0000313" key="1">
    <source>
        <dbReference type="EMBL" id="KAI4860963.1"/>
    </source>
</evidence>
<gene>
    <name evidence="1" type="ORF">F4820DRAFT_452428</name>
</gene>
<dbReference type="Proteomes" id="UP001497700">
    <property type="component" value="Unassembled WGS sequence"/>
</dbReference>